<evidence type="ECO:0000256" key="1">
    <source>
        <dbReference type="SAM" id="SignalP"/>
    </source>
</evidence>
<dbReference type="InterPro" id="IPR006680">
    <property type="entry name" value="Amidohydro-rel"/>
</dbReference>
<protein>
    <submittedName>
        <fullName evidence="4">Imidazolonepropionase</fullName>
    </submittedName>
</protein>
<name>A0A1T4PKX5_9GAMM</name>
<dbReference type="InterPro" id="IPR008979">
    <property type="entry name" value="Galactose-bd-like_sf"/>
</dbReference>
<dbReference type="InterPro" id="IPR011059">
    <property type="entry name" value="Metal-dep_hydrolase_composite"/>
</dbReference>
<dbReference type="Gene3D" id="1.20.58.520">
    <property type="entry name" value="Amidohydrolase"/>
    <property type="match status" value="1"/>
</dbReference>
<feature type="signal peptide" evidence="1">
    <location>
        <begin position="1"/>
        <end position="23"/>
    </location>
</feature>
<dbReference type="SUPFAM" id="SSF51556">
    <property type="entry name" value="Metallo-dependent hydrolases"/>
    <property type="match status" value="1"/>
</dbReference>
<dbReference type="Gene3D" id="3.40.50.10910">
    <property type="entry name" value="Amidohydrolase"/>
    <property type="match status" value="1"/>
</dbReference>
<dbReference type="Pfam" id="PF08547">
    <property type="entry name" value="CIA30"/>
    <property type="match status" value="1"/>
</dbReference>
<dbReference type="Proteomes" id="UP000190061">
    <property type="component" value="Unassembled WGS sequence"/>
</dbReference>
<evidence type="ECO:0000313" key="4">
    <source>
        <dbReference type="EMBL" id="SJZ92200.1"/>
    </source>
</evidence>
<dbReference type="EMBL" id="FUXP01000003">
    <property type="protein sequence ID" value="SJZ92200.1"/>
    <property type="molecule type" value="Genomic_DNA"/>
</dbReference>
<dbReference type="PANTHER" id="PTHR43135">
    <property type="entry name" value="ALPHA-D-RIBOSE 1-METHYLPHOSPHONATE 5-TRIPHOSPHATE DIPHOSPHATASE"/>
    <property type="match status" value="1"/>
</dbReference>
<dbReference type="SUPFAM" id="SSF49785">
    <property type="entry name" value="Galactose-binding domain-like"/>
    <property type="match status" value="1"/>
</dbReference>
<proteinExistence type="predicted"/>
<feature type="domain" description="NADH:ubiquinone oxidoreductase intermediate-associated protein 30" evidence="3">
    <location>
        <begin position="468"/>
        <end position="582"/>
    </location>
</feature>
<dbReference type="RefSeq" id="WP_078757856.1">
    <property type="nucleotide sequence ID" value="NZ_FUXP01000003.1"/>
</dbReference>
<dbReference type="Gene3D" id="2.60.120.430">
    <property type="entry name" value="Galactose-binding lectin"/>
    <property type="match status" value="1"/>
</dbReference>
<accession>A0A1T4PKX5</accession>
<sequence length="614" mass="63426">MKRWPETTAIAALVAVLATAVLAQDRHSGAPEPETMPPGDVGFAVRDVRVFDGTSILEGANVVVRDGLIHAVGPGAAIPEGIDVIDGNGQTLLPGFIDAHTHSWGTARADALRLGVTTELDMLGDWRRLPAIKQQRESLDATSEADLWSAGAAVTAPGGHGTQYGMEVPTLAAGDDAGAFVAARVQEGSDYIKLIVEDMAAYGIELRLPTLSPEQLSDGIAAAHQAGKLALVHVSAGEAGLDAIEAGADGLVHLFADISTGDRFVRAAVERDAFVVPTLSVLASVAGQNQGATLAADPRLGPLLTDEQKAALGSNFGRTADARVLERALAGVRKLHAAGVDILAGTDAGNPGTAHGASIHGELELLVRAGLDPVEALAAATSVPARRFGIGDRGRIAPGLRADLVLVEGNPAQDIHATRRIRSVWKNGHAVAMVRPAAAPSEAAAPSPAGTLVSDFDGGTIDARFGAGWAPTTDQMVSGTSTVAHALVANGADGSAGALQVSGEVKAGAPFPWSGVIFFPAGKPMQPLDFSDRTELVFHVRGDGRTYNAMVFSGASAQGMPSTQTFFAGESWTEVRLPLDDFGGADFTRLRGLAFTAGHPAGTFEFRIDQVEIR</sequence>
<dbReference type="SUPFAM" id="SSF51338">
    <property type="entry name" value="Composite domain of metallo-dependent hydrolases"/>
    <property type="match status" value="1"/>
</dbReference>
<dbReference type="Gene3D" id="3.30.110.90">
    <property type="entry name" value="Amidohydrolase"/>
    <property type="match status" value="1"/>
</dbReference>
<evidence type="ECO:0000259" key="3">
    <source>
        <dbReference type="Pfam" id="PF08547"/>
    </source>
</evidence>
<dbReference type="PANTHER" id="PTHR43135:SF3">
    <property type="entry name" value="ALPHA-D-RIBOSE 1-METHYLPHOSPHONATE 5-TRIPHOSPHATE DIPHOSPHATASE"/>
    <property type="match status" value="1"/>
</dbReference>
<dbReference type="AlphaFoldDB" id="A0A1T4PKX5"/>
<feature type="domain" description="Amidohydrolase-related" evidence="2">
    <location>
        <begin position="91"/>
        <end position="431"/>
    </location>
</feature>
<feature type="chain" id="PRO_5012459328" evidence="1">
    <location>
        <begin position="24"/>
        <end position="614"/>
    </location>
</feature>
<gene>
    <name evidence="4" type="ORF">SAMN02745674_01260</name>
</gene>
<organism evidence="4 5">
    <name type="scientific">Lysobacter spongiicola DSM 21749</name>
    <dbReference type="NCBI Taxonomy" id="1122188"/>
    <lineage>
        <taxon>Bacteria</taxon>
        <taxon>Pseudomonadati</taxon>
        <taxon>Pseudomonadota</taxon>
        <taxon>Gammaproteobacteria</taxon>
        <taxon>Lysobacterales</taxon>
        <taxon>Lysobacteraceae</taxon>
        <taxon>Novilysobacter</taxon>
    </lineage>
</organism>
<dbReference type="Pfam" id="PF01979">
    <property type="entry name" value="Amidohydro_1"/>
    <property type="match status" value="1"/>
</dbReference>
<keyword evidence="5" id="KW-1185">Reference proteome</keyword>
<reference evidence="4 5" key="1">
    <citation type="submission" date="2017-02" db="EMBL/GenBank/DDBJ databases">
        <authorList>
            <person name="Peterson S.W."/>
        </authorList>
    </citation>
    <scope>NUCLEOTIDE SEQUENCE [LARGE SCALE GENOMIC DNA]</scope>
    <source>
        <strain evidence="4 5">DSM 21749</strain>
    </source>
</reference>
<dbReference type="GO" id="GO:0016810">
    <property type="term" value="F:hydrolase activity, acting on carbon-nitrogen (but not peptide) bonds"/>
    <property type="evidence" value="ECO:0007669"/>
    <property type="project" value="InterPro"/>
</dbReference>
<dbReference type="InterPro" id="IPR013857">
    <property type="entry name" value="NADH-UbQ_OxRdtase-assoc_prot30"/>
</dbReference>
<keyword evidence="1" id="KW-0732">Signal</keyword>
<dbReference type="InterPro" id="IPR032466">
    <property type="entry name" value="Metal_Hydrolase"/>
</dbReference>
<dbReference type="InterPro" id="IPR051781">
    <property type="entry name" value="Metallo-dep_Hydrolase"/>
</dbReference>
<dbReference type="Gene3D" id="2.30.40.10">
    <property type="entry name" value="Urease, subunit C, domain 1"/>
    <property type="match status" value="1"/>
</dbReference>
<dbReference type="OrthoDB" id="9782972at2"/>
<evidence type="ECO:0000313" key="5">
    <source>
        <dbReference type="Proteomes" id="UP000190061"/>
    </source>
</evidence>
<dbReference type="STRING" id="1122188.SAMN02745674_01260"/>
<evidence type="ECO:0000259" key="2">
    <source>
        <dbReference type="Pfam" id="PF01979"/>
    </source>
</evidence>